<keyword evidence="13" id="KW-1185">Reference proteome</keyword>
<dbReference type="PROSITE" id="PS00137">
    <property type="entry name" value="SUBTILASE_HIS"/>
    <property type="match status" value="1"/>
</dbReference>
<evidence type="ECO:0000259" key="9">
    <source>
        <dbReference type="Pfam" id="PF00082"/>
    </source>
</evidence>
<feature type="active site" description="Charge relay system" evidence="7">
    <location>
        <position position="494"/>
    </location>
</feature>
<feature type="active site" description="Charge relay system" evidence="7">
    <location>
        <position position="175"/>
    </location>
</feature>
<dbReference type="PANTHER" id="PTHR43806:SF11">
    <property type="entry name" value="CEREVISIN-RELATED"/>
    <property type="match status" value="1"/>
</dbReference>
<name>A0ABV8V1R5_9GAMM</name>
<dbReference type="Gene3D" id="3.40.50.200">
    <property type="entry name" value="Peptidase S8/S53 domain"/>
    <property type="match status" value="1"/>
</dbReference>
<evidence type="ECO:0000313" key="13">
    <source>
        <dbReference type="Proteomes" id="UP001595840"/>
    </source>
</evidence>
<dbReference type="Gene3D" id="2.60.120.380">
    <property type="match status" value="2"/>
</dbReference>
<dbReference type="PROSITE" id="PS00138">
    <property type="entry name" value="SUBTILASE_SER"/>
    <property type="match status" value="1"/>
</dbReference>
<dbReference type="PRINTS" id="PR00723">
    <property type="entry name" value="SUBTILISIN"/>
</dbReference>
<dbReference type="InterPro" id="IPR050131">
    <property type="entry name" value="Peptidase_S8_subtilisin-like"/>
</dbReference>
<sequence>MTFPVKTLASAVTASILGLALSANASAQGDVQSLSVQGSSVSSLTQVSDQTPKRYIVKYKKSAENTVIKSFGRKAFKDQSMGRARDGLQRRGGKIKLEMKNHHAFAAEMSARAAAELRLDAEVEYVEEDVPRKMLSLYNDDVGNPTQTQLTPYAVYQSQANQLALQSGQKVCVIDSGIAGSTGETGGLNNDFEWNSITGTSDSGTGDWFADGGPHGTHVAGTIAAKNNGFGVVGMAPGVPLHIIKVFNDDGWAYSSDLAEAASHCADAGANIITMSLGGGAANTTEENAFKQFTENGGLVLAAAGNDGNNVRSYPAGYDSVMMVGANDADNAIADFSQFPACSTAKTNCVEVTAGGVNTLSTYPAGGATLPSLTVNNAAYPASAFENTGSVSGTTFYMGTAESTNASANGKVCVIDRGNISFHDKVKNCQNSGGIGAILINNVAGVLSGTLGDTNTTTIPAVGAALEDKTALVNSSTATVAVAPGDYGYMSGTSMATPAVAGVAALVWSNHPSCTGTNIRNALKASAADAGTAGHDVYFGNGIVKAKLASDYLTTHGCAGDTGGGTDPVGNALVNGVAKTSLAASKGGNLMFTLDVPAGATNLSFVSAGGSGDADMYVRFGAAPTSSTYDCRPYKNGNAETCTINNVQAGTYHVMLSAYATFSGVSLTGSYTEPSTGGGGAGSASETNLSGARRAWAHYSVEVPAGMSSLTVDMAGGTGDADLYVRKGSQPTSSAYDCRPYKSGNTESCSISSPAAATWYISIYGYSAYSGVSLNVEWK</sequence>
<dbReference type="PROSITE" id="PS51892">
    <property type="entry name" value="SUBTILASE"/>
    <property type="match status" value="1"/>
</dbReference>
<dbReference type="Gene3D" id="3.30.70.80">
    <property type="entry name" value="Peptidase S8 propeptide/proteinase inhibitor I9"/>
    <property type="match status" value="1"/>
</dbReference>
<keyword evidence="2" id="KW-0134">Cell wall</keyword>
<evidence type="ECO:0000256" key="8">
    <source>
        <dbReference type="SAM" id="SignalP"/>
    </source>
</evidence>
<dbReference type="InterPro" id="IPR037045">
    <property type="entry name" value="S8pro/Inhibitor_I9_sf"/>
</dbReference>
<evidence type="ECO:0000256" key="2">
    <source>
        <dbReference type="ARBA" id="ARBA00022512"/>
    </source>
</evidence>
<dbReference type="PANTHER" id="PTHR43806">
    <property type="entry name" value="PEPTIDASE S8"/>
    <property type="match status" value="1"/>
</dbReference>
<dbReference type="InterPro" id="IPR034202">
    <property type="entry name" value="Subtilisin_Carlsberg-like"/>
</dbReference>
<dbReference type="Pfam" id="PF02225">
    <property type="entry name" value="PA"/>
    <property type="match status" value="1"/>
</dbReference>
<evidence type="ECO:0000259" key="10">
    <source>
        <dbReference type="Pfam" id="PF02225"/>
    </source>
</evidence>
<keyword evidence="4" id="KW-0479">Metal-binding</keyword>
<dbReference type="SUPFAM" id="SSF52743">
    <property type="entry name" value="Subtilisin-like"/>
    <property type="match status" value="1"/>
</dbReference>
<evidence type="ECO:0000256" key="7">
    <source>
        <dbReference type="PROSITE-ProRule" id="PRU01240"/>
    </source>
</evidence>
<evidence type="ECO:0000259" key="11">
    <source>
        <dbReference type="Pfam" id="PF04151"/>
    </source>
</evidence>
<evidence type="ECO:0000256" key="6">
    <source>
        <dbReference type="ARBA" id="ARBA00022825"/>
    </source>
</evidence>
<dbReference type="InterPro" id="IPR036852">
    <property type="entry name" value="Peptidase_S8/S53_dom_sf"/>
</dbReference>
<evidence type="ECO:0000256" key="4">
    <source>
        <dbReference type="ARBA" id="ARBA00022723"/>
    </source>
</evidence>
<dbReference type="Pfam" id="PF00082">
    <property type="entry name" value="Peptidase_S8"/>
    <property type="match status" value="1"/>
</dbReference>
<feature type="signal peptide" evidence="8">
    <location>
        <begin position="1"/>
        <end position="25"/>
    </location>
</feature>
<keyword evidence="6 7" id="KW-0720">Serine protease</keyword>
<comment type="similarity">
    <text evidence="1 7">Belongs to the peptidase S8 family.</text>
</comment>
<dbReference type="SUPFAM" id="SSF54897">
    <property type="entry name" value="Protease propeptides/inhibitors"/>
    <property type="match status" value="1"/>
</dbReference>
<reference evidence="13" key="1">
    <citation type="journal article" date="2019" name="Int. J. Syst. Evol. Microbiol.">
        <title>The Global Catalogue of Microorganisms (GCM) 10K type strain sequencing project: providing services to taxonomists for standard genome sequencing and annotation.</title>
        <authorList>
            <consortium name="The Broad Institute Genomics Platform"/>
            <consortium name="The Broad Institute Genome Sequencing Center for Infectious Disease"/>
            <person name="Wu L."/>
            <person name="Ma J."/>
        </authorList>
    </citation>
    <scope>NUCLEOTIDE SEQUENCE [LARGE SCALE GENOMIC DNA]</scope>
    <source>
        <strain evidence="13">CECT 8570</strain>
    </source>
</reference>
<keyword evidence="5 7" id="KW-0378">Hydrolase</keyword>
<dbReference type="CDD" id="cd07477">
    <property type="entry name" value="Peptidases_S8_Subtilisin_subset"/>
    <property type="match status" value="1"/>
</dbReference>
<evidence type="ECO:0000313" key="12">
    <source>
        <dbReference type="EMBL" id="MFC4360927.1"/>
    </source>
</evidence>
<dbReference type="InterPro" id="IPR022398">
    <property type="entry name" value="Peptidase_S8_His-AS"/>
</dbReference>
<evidence type="ECO:0000256" key="5">
    <source>
        <dbReference type="ARBA" id="ARBA00022801"/>
    </source>
</evidence>
<keyword evidence="3 7" id="KW-0645">Protease</keyword>
<dbReference type="InterPro" id="IPR007280">
    <property type="entry name" value="Peptidase_C_arc/bac"/>
</dbReference>
<feature type="chain" id="PRO_5047381727" evidence="8">
    <location>
        <begin position="26"/>
        <end position="779"/>
    </location>
</feature>
<comment type="caution">
    <text evidence="12">The sequence shown here is derived from an EMBL/GenBank/DDBJ whole genome shotgun (WGS) entry which is preliminary data.</text>
</comment>
<dbReference type="Gene3D" id="3.50.30.30">
    <property type="match status" value="1"/>
</dbReference>
<proteinExistence type="inferred from homology"/>
<feature type="domain" description="Peptidase C-terminal archaeal/bacterial" evidence="11">
    <location>
        <begin position="592"/>
        <end position="657"/>
    </location>
</feature>
<dbReference type="RefSeq" id="WP_290261884.1">
    <property type="nucleotide sequence ID" value="NZ_JAUFQG010000004.1"/>
</dbReference>
<dbReference type="Proteomes" id="UP001595840">
    <property type="component" value="Unassembled WGS sequence"/>
</dbReference>
<protein>
    <submittedName>
        <fullName evidence="12">S8 family serine peptidase</fullName>
    </submittedName>
</protein>
<dbReference type="InterPro" id="IPR015500">
    <property type="entry name" value="Peptidase_S8_subtilisin-rel"/>
</dbReference>
<dbReference type="EMBL" id="JBHSCX010000002">
    <property type="protein sequence ID" value="MFC4360927.1"/>
    <property type="molecule type" value="Genomic_DNA"/>
</dbReference>
<evidence type="ECO:0000256" key="3">
    <source>
        <dbReference type="ARBA" id="ARBA00022670"/>
    </source>
</evidence>
<gene>
    <name evidence="12" type="ORF">ACFOX3_01365</name>
</gene>
<keyword evidence="8" id="KW-0732">Signal</keyword>
<feature type="active site" description="Charge relay system" evidence="7">
    <location>
        <position position="215"/>
    </location>
</feature>
<dbReference type="InterPro" id="IPR003137">
    <property type="entry name" value="PA_domain"/>
</dbReference>
<keyword evidence="2" id="KW-0964">Secreted</keyword>
<dbReference type="InterPro" id="IPR000209">
    <property type="entry name" value="Peptidase_S8/S53_dom"/>
</dbReference>
<feature type="domain" description="Peptidase S8/S53" evidence="9">
    <location>
        <begin position="167"/>
        <end position="542"/>
    </location>
</feature>
<evidence type="ECO:0000256" key="1">
    <source>
        <dbReference type="ARBA" id="ARBA00011073"/>
    </source>
</evidence>
<feature type="domain" description="PA" evidence="10">
    <location>
        <begin position="403"/>
        <end position="469"/>
    </location>
</feature>
<organism evidence="12 13">
    <name type="scientific">Simiduia curdlanivorans</name>
    <dbReference type="NCBI Taxonomy" id="1492769"/>
    <lineage>
        <taxon>Bacteria</taxon>
        <taxon>Pseudomonadati</taxon>
        <taxon>Pseudomonadota</taxon>
        <taxon>Gammaproteobacteria</taxon>
        <taxon>Cellvibrionales</taxon>
        <taxon>Cellvibrionaceae</taxon>
        <taxon>Simiduia</taxon>
    </lineage>
</organism>
<feature type="domain" description="Peptidase C-terminal archaeal/bacterial" evidence="11">
    <location>
        <begin position="699"/>
        <end position="765"/>
    </location>
</feature>
<dbReference type="Pfam" id="PF04151">
    <property type="entry name" value="PPC"/>
    <property type="match status" value="2"/>
</dbReference>
<accession>A0ABV8V1R5</accession>
<dbReference type="InterPro" id="IPR023828">
    <property type="entry name" value="Peptidase_S8_Ser-AS"/>
</dbReference>